<dbReference type="InterPro" id="IPR018247">
    <property type="entry name" value="EF_Hand_1_Ca_BS"/>
</dbReference>
<feature type="signal peptide" evidence="1">
    <location>
        <begin position="1"/>
        <end position="23"/>
    </location>
</feature>
<evidence type="ECO:0000313" key="4">
    <source>
        <dbReference type="Proteomes" id="UP000198781"/>
    </source>
</evidence>
<keyword evidence="4" id="KW-1185">Reference proteome</keyword>
<dbReference type="InterPro" id="IPR011992">
    <property type="entry name" value="EF-hand-dom_pair"/>
</dbReference>
<accession>A0A1G6U807</accession>
<evidence type="ECO:0000259" key="2">
    <source>
        <dbReference type="PROSITE" id="PS50222"/>
    </source>
</evidence>
<dbReference type="AlphaFoldDB" id="A0A1G6U807"/>
<proteinExistence type="predicted"/>
<dbReference type="EMBL" id="FMZC01000006">
    <property type="protein sequence ID" value="SDD37532.1"/>
    <property type="molecule type" value="Genomic_DNA"/>
</dbReference>
<dbReference type="Pfam" id="PF13202">
    <property type="entry name" value="EF-hand_5"/>
    <property type="match status" value="1"/>
</dbReference>
<dbReference type="PROSITE" id="PS00018">
    <property type="entry name" value="EF_HAND_1"/>
    <property type="match status" value="1"/>
</dbReference>
<feature type="chain" id="PRO_5011511844" evidence="1">
    <location>
        <begin position="24"/>
        <end position="176"/>
    </location>
</feature>
<dbReference type="STRING" id="187868.SAMN05192589_10616"/>
<organism evidence="3 4">
    <name type="scientific">Paracidovorax valerianellae</name>
    <dbReference type="NCBI Taxonomy" id="187868"/>
    <lineage>
        <taxon>Bacteria</taxon>
        <taxon>Pseudomonadati</taxon>
        <taxon>Pseudomonadota</taxon>
        <taxon>Betaproteobacteria</taxon>
        <taxon>Burkholderiales</taxon>
        <taxon>Comamonadaceae</taxon>
        <taxon>Paracidovorax</taxon>
    </lineage>
</organism>
<dbReference type="Proteomes" id="UP000198781">
    <property type="component" value="Unassembled WGS sequence"/>
</dbReference>
<keyword evidence="1" id="KW-0732">Signal</keyword>
<dbReference type="OrthoDB" id="8812137at2"/>
<sequence>MTPLISGLASVASLLFNASSSGAAKPSASGRGSGSSALPEPSALITLSKEAETLSGVANQSVSASSARAMGGRSALASSGGSVSAQNFGELLTQFGATEAQKEQLTAGFDANHDGKISQDEFMKGLGDTSGAKGSSELSQTILQLMDQGGNANGVVDGKEFAKFSMAFVAKEKRTV</sequence>
<gene>
    <name evidence="3" type="ORF">SAMN05192589_10616</name>
</gene>
<feature type="domain" description="EF-hand" evidence="2">
    <location>
        <begin position="109"/>
        <end position="132"/>
    </location>
</feature>
<dbReference type="SUPFAM" id="SSF47473">
    <property type="entry name" value="EF-hand"/>
    <property type="match status" value="1"/>
</dbReference>
<dbReference type="InterPro" id="IPR002048">
    <property type="entry name" value="EF_hand_dom"/>
</dbReference>
<dbReference type="PROSITE" id="PS50222">
    <property type="entry name" value="EF_HAND_2"/>
    <property type="match status" value="1"/>
</dbReference>
<evidence type="ECO:0000256" key="1">
    <source>
        <dbReference type="SAM" id="SignalP"/>
    </source>
</evidence>
<dbReference type="Gene3D" id="1.10.238.10">
    <property type="entry name" value="EF-hand"/>
    <property type="match status" value="1"/>
</dbReference>
<reference evidence="3 4" key="1">
    <citation type="submission" date="2016-10" db="EMBL/GenBank/DDBJ databases">
        <authorList>
            <person name="de Groot N.N."/>
        </authorList>
    </citation>
    <scope>NUCLEOTIDE SEQUENCE [LARGE SCALE GENOMIC DNA]</scope>
    <source>
        <strain evidence="3 4">DSM 16619</strain>
    </source>
</reference>
<evidence type="ECO:0000313" key="3">
    <source>
        <dbReference type="EMBL" id="SDD37532.1"/>
    </source>
</evidence>
<dbReference type="GO" id="GO:0005509">
    <property type="term" value="F:calcium ion binding"/>
    <property type="evidence" value="ECO:0007669"/>
    <property type="project" value="InterPro"/>
</dbReference>
<dbReference type="CDD" id="cd00051">
    <property type="entry name" value="EFh"/>
    <property type="match status" value="1"/>
</dbReference>
<name>A0A1G6U807_9BURK</name>
<dbReference type="RefSeq" id="WP_092743637.1">
    <property type="nucleotide sequence ID" value="NZ_FMZC01000006.1"/>
</dbReference>
<protein>
    <submittedName>
        <fullName evidence="3">EF-hand domain pair</fullName>
    </submittedName>
</protein>